<protein>
    <submittedName>
        <fullName evidence="4">Germination protein YpeB</fullName>
    </submittedName>
</protein>
<dbReference type="InterPro" id="IPR014239">
    <property type="entry name" value="YpeB_PepSY1-2"/>
</dbReference>
<proteinExistence type="predicted"/>
<gene>
    <name evidence="4" type="ORF">LIP_2549</name>
</gene>
<reference evidence="5" key="1">
    <citation type="submission" date="2015-07" db="EMBL/GenBank/DDBJ databases">
        <title>Complete genome sequence and phylogenetic analysis of Limnochorda pilosa.</title>
        <authorList>
            <person name="Watanabe M."/>
            <person name="Kojima H."/>
            <person name="Fukui M."/>
        </authorList>
    </citation>
    <scope>NUCLEOTIDE SEQUENCE [LARGE SCALE GENOMIC DNA]</scope>
    <source>
        <strain evidence="5">HC45</strain>
    </source>
</reference>
<feature type="region of interest" description="Disordered" evidence="1">
    <location>
        <begin position="374"/>
        <end position="399"/>
    </location>
</feature>
<reference evidence="5" key="2">
    <citation type="journal article" date="2016" name="Int. J. Syst. Evol. Microbiol.">
        <title>Complete genome sequence and cell structure of Limnochorda pilosa, a Gram-negative spore-former within the phylum Firmicutes.</title>
        <authorList>
            <person name="Watanabe M."/>
            <person name="Kojima H."/>
            <person name="Fukui M."/>
        </authorList>
    </citation>
    <scope>NUCLEOTIDE SEQUENCE [LARGE SCALE GENOMIC DNA]</scope>
    <source>
        <strain evidence="5">HC45</strain>
    </source>
</reference>
<dbReference type="GO" id="GO:0009847">
    <property type="term" value="P:spore germination"/>
    <property type="evidence" value="ECO:0007669"/>
    <property type="project" value="InterPro"/>
</dbReference>
<sequence>MEKRLRGLSALLIFALLGVTAWALSMRSQRDQIALMMGTRYQQAFQELVDGVDRMEANLAKVSLAGAPSDQIPLLTEIWRDAGLAQAGVGQIPLPVGRMMRTSTFLAQAGDYAYSLVRQAARGVMPDDRARERLAALNREASQLAAELHGIFDKAQAGPTGWIEIQRAAARGLTPPRTNVVGDGLQQVEVQLEEVPTLTYDGPFSDHMTERKPRGLQGEEIGPGEAERVARAFVPSPERDRYQVAVTDRVQGPMPAYHVAVRPPKGGGATYTLDVARQGGAVVWMSSSRQVGSGEMDRDEMRRRAETFARERMPGVPLEAVDSVAAQGRTTFSLIPRVDDVLIYPDMVKVTVAADNGEILHYDAQSYLMNHTDRRLGKPELSEQEARRRLPPDFEPDGPGRLALIPTDSLREVLTYEYRGRVGSQRFILFLNADSGDTEEILQVVPSSEGEVTR</sequence>
<organism evidence="4 5">
    <name type="scientific">Limnochorda pilosa</name>
    <dbReference type="NCBI Taxonomy" id="1555112"/>
    <lineage>
        <taxon>Bacteria</taxon>
        <taxon>Bacillati</taxon>
        <taxon>Bacillota</taxon>
        <taxon>Limnochordia</taxon>
        <taxon>Limnochordales</taxon>
        <taxon>Limnochordaceae</taxon>
        <taxon>Limnochorda</taxon>
    </lineage>
</organism>
<evidence type="ECO:0000259" key="2">
    <source>
        <dbReference type="Pfam" id="PF14620"/>
    </source>
</evidence>
<dbReference type="STRING" id="1555112.LIP_2549"/>
<feature type="compositionally biased region" description="Basic and acidic residues" evidence="1">
    <location>
        <begin position="374"/>
        <end position="392"/>
    </location>
</feature>
<dbReference type="OrthoDB" id="2372097at2"/>
<dbReference type="EMBL" id="AP014924">
    <property type="protein sequence ID" value="BAS28379.1"/>
    <property type="molecule type" value="Genomic_DNA"/>
</dbReference>
<dbReference type="InterPro" id="IPR048402">
    <property type="entry name" value="YpeB_N"/>
</dbReference>
<dbReference type="Proteomes" id="UP000065807">
    <property type="component" value="Chromosome"/>
</dbReference>
<dbReference type="Pfam" id="PF20769">
    <property type="entry name" value="YPEB_N"/>
    <property type="match status" value="1"/>
</dbReference>
<dbReference type="AlphaFoldDB" id="A0A0K2SNG5"/>
<evidence type="ECO:0000313" key="5">
    <source>
        <dbReference type="Proteomes" id="UP000065807"/>
    </source>
</evidence>
<evidence type="ECO:0000256" key="1">
    <source>
        <dbReference type="SAM" id="MobiDB-lite"/>
    </source>
</evidence>
<dbReference type="Pfam" id="PF14620">
    <property type="entry name" value="YPEB_PepSY1-2"/>
    <property type="match status" value="1"/>
</dbReference>
<keyword evidence="5" id="KW-1185">Reference proteome</keyword>
<feature type="domain" description="Sporulation protein YpeB PepSY1 and PepSY2" evidence="2">
    <location>
        <begin position="184"/>
        <end position="376"/>
    </location>
</feature>
<dbReference type="NCBIfam" id="TIGR02889">
    <property type="entry name" value="spore_YpeB"/>
    <property type="match status" value="1"/>
</dbReference>
<dbReference type="RefSeq" id="WP_068138642.1">
    <property type="nucleotide sequence ID" value="NZ_AP014924.1"/>
</dbReference>
<feature type="domain" description="Sporulation protein YpeB N-terminal" evidence="3">
    <location>
        <begin position="30"/>
        <end position="163"/>
    </location>
</feature>
<dbReference type="KEGG" id="lpil:LIP_2549"/>
<evidence type="ECO:0000259" key="3">
    <source>
        <dbReference type="Pfam" id="PF20769"/>
    </source>
</evidence>
<accession>A0A0K2SNG5</accession>
<evidence type="ECO:0000313" key="4">
    <source>
        <dbReference type="EMBL" id="BAS28379.1"/>
    </source>
</evidence>
<name>A0A0K2SNG5_LIMPI</name>